<dbReference type="EMBL" id="CP094534">
    <property type="protein sequence ID" value="UOE36057.1"/>
    <property type="molecule type" value="Genomic_DNA"/>
</dbReference>
<reference evidence="1 2" key="1">
    <citation type="submission" date="2022-03" db="EMBL/GenBank/DDBJ databases">
        <title>Hymenobactersp. isolated from the air.</title>
        <authorList>
            <person name="Won M."/>
            <person name="Kwon S.-W."/>
        </authorList>
    </citation>
    <scope>NUCLEOTIDE SEQUENCE [LARGE SCALE GENOMIC DNA]</scope>
    <source>
        <strain evidence="1 2">KACC 22596</strain>
    </source>
</reference>
<name>A0ABY4BA95_9BACT</name>
<dbReference type="Proteomes" id="UP000831390">
    <property type="component" value="Chromosome"/>
</dbReference>
<sequence length="236" mass="26417">MSLPFNFRINELLPLGRLLRTSYVRDRADFVDLLPEDYKPKFLADYDAAVEAVEKVTRSSVAVAQRGAITARIDALLAALPQLLNRLEARLRRAESLTVAAKKFGIEPVRRDRNNDEHEGLADSLNTLLQNIGANKASLLAKGQTQGEIDQLQELYDQLVADSTAQGSSLSDQRLLTADNVKLFRALYKLMKQLMDDGKSLYKTSDKARLKDYTLRNLRQQVRKEQGEGGGTTKIP</sequence>
<protein>
    <recommendedName>
        <fullName evidence="3">HAMP domain-containing protein</fullName>
    </recommendedName>
</protein>
<accession>A0ABY4BA95</accession>
<organism evidence="1 2">
    <name type="scientific">Hymenobacter monticola</name>
    <dbReference type="NCBI Taxonomy" id="1705399"/>
    <lineage>
        <taxon>Bacteria</taxon>
        <taxon>Pseudomonadati</taxon>
        <taxon>Bacteroidota</taxon>
        <taxon>Cytophagia</taxon>
        <taxon>Cytophagales</taxon>
        <taxon>Hymenobacteraceae</taxon>
        <taxon>Hymenobacter</taxon>
    </lineage>
</organism>
<gene>
    <name evidence="1" type="ORF">MTP16_10550</name>
</gene>
<evidence type="ECO:0008006" key="3">
    <source>
        <dbReference type="Google" id="ProtNLM"/>
    </source>
</evidence>
<evidence type="ECO:0000313" key="1">
    <source>
        <dbReference type="EMBL" id="UOE36057.1"/>
    </source>
</evidence>
<proteinExistence type="predicted"/>
<keyword evidence="2" id="KW-1185">Reference proteome</keyword>
<dbReference type="RefSeq" id="WP_243519496.1">
    <property type="nucleotide sequence ID" value="NZ_CP094534.1"/>
</dbReference>
<evidence type="ECO:0000313" key="2">
    <source>
        <dbReference type="Proteomes" id="UP000831390"/>
    </source>
</evidence>